<sequence length="483" mass="56052">MENRKKDFLWGGATSASQAEGNFENNGHSLSVWQMIPYIKLQDRASIPLNFESFTKAWVEEVFENKQGLHYPKRFGSDYYNRWKEDIDLLAEAKLDIYRMSISWSRIYPNGDELEPNQKGLEFYGKVLKYCKEKGIKVMATLSHFETPYPIGKKYGGWMNKQVIDMFVKFAKTCFTEFGDLVDFWVPINEINMTAIVPMMGGASFLEDFPGTSYDQLRFQTLHNQFVGQAKVVQLGHEMLGKKNIGCMIANMTAYPIDCNPVNILEWQKHQQTQRYFYFDMVAKGEYPTYMLKLFEKLKVKIDTNPEEMAILKNNTVDFLSFSYYMSGTVGTTDVQYTSGNLTGTGKNPFLKATEWGWQIDPQGLKYTLNDLWDRYHLPLFISENGMGYDDKLNDKKTVDDDYRIDYLKQHFKAIMDAIDDGADVFGYTMWGVIDLVSGGTNEMSKRYGLVYVDYDDLHNGTGDRFKKKSFYWFKKFQETGEL</sequence>
<dbReference type="AlphaFoldDB" id="A0A2K8NU63"/>
<dbReference type="Pfam" id="PF00232">
    <property type="entry name" value="Glyco_hydro_1"/>
    <property type="match status" value="1"/>
</dbReference>
<evidence type="ECO:0000256" key="4">
    <source>
        <dbReference type="PROSITE-ProRule" id="PRU10055"/>
    </source>
</evidence>
<dbReference type="Proteomes" id="UP000232063">
    <property type="component" value="Chromosome"/>
</dbReference>
<dbReference type="KEGG" id="elj:ELUMI_v1c05820"/>
<dbReference type="RefSeq" id="WP_025734245.1">
    <property type="nucleotide sequence ID" value="NZ_CP024963.1"/>
</dbReference>
<evidence type="ECO:0000313" key="6">
    <source>
        <dbReference type="EMBL" id="ATZ17304.1"/>
    </source>
</evidence>
<dbReference type="GO" id="GO:0008422">
    <property type="term" value="F:beta-glucosidase activity"/>
    <property type="evidence" value="ECO:0007669"/>
    <property type="project" value="TreeGrafter"/>
</dbReference>
<keyword evidence="7" id="KW-1185">Reference proteome</keyword>
<dbReference type="PRINTS" id="PR00131">
    <property type="entry name" value="GLHYDRLASE1"/>
</dbReference>
<reference evidence="6 7" key="1">
    <citation type="submission" date="2017-11" db="EMBL/GenBank/DDBJ databases">
        <title>Genome sequence of Entomoplasma luminosum PIMN-1 (ATCC 49195).</title>
        <authorList>
            <person name="Lo W.-S."/>
            <person name="Gasparich G.E."/>
            <person name="Kuo C.-H."/>
        </authorList>
    </citation>
    <scope>NUCLEOTIDE SEQUENCE [LARGE SCALE GENOMIC DNA]</scope>
    <source>
        <strain evidence="6 7">PIMN-1</strain>
    </source>
</reference>
<name>A0A2K8NU63_9MOLU</name>
<dbReference type="PROSITE" id="PS00572">
    <property type="entry name" value="GLYCOSYL_HYDROL_F1_1"/>
    <property type="match status" value="1"/>
</dbReference>
<dbReference type="FunFam" id="3.20.20.80:FF:000004">
    <property type="entry name" value="Beta-glucosidase 6-phospho-beta-glucosidase"/>
    <property type="match status" value="1"/>
</dbReference>
<dbReference type="SUPFAM" id="SSF51445">
    <property type="entry name" value="(Trans)glycosidases"/>
    <property type="match status" value="1"/>
</dbReference>
<evidence type="ECO:0000256" key="2">
    <source>
        <dbReference type="ARBA" id="ARBA00022801"/>
    </source>
</evidence>
<dbReference type="GO" id="GO:0005829">
    <property type="term" value="C:cytosol"/>
    <property type="evidence" value="ECO:0007669"/>
    <property type="project" value="TreeGrafter"/>
</dbReference>
<dbReference type="PANTHER" id="PTHR10353">
    <property type="entry name" value="GLYCOSYL HYDROLASE"/>
    <property type="match status" value="1"/>
</dbReference>
<dbReference type="InterPro" id="IPR018120">
    <property type="entry name" value="Glyco_hydro_1_AS"/>
</dbReference>
<accession>A0A2K8NU63</accession>
<dbReference type="InterPro" id="IPR001360">
    <property type="entry name" value="Glyco_hydro_1"/>
</dbReference>
<dbReference type="GO" id="GO:0016052">
    <property type="term" value="P:carbohydrate catabolic process"/>
    <property type="evidence" value="ECO:0007669"/>
    <property type="project" value="TreeGrafter"/>
</dbReference>
<dbReference type="InterPro" id="IPR017853">
    <property type="entry name" value="GH"/>
</dbReference>
<evidence type="ECO:0000256" key="1">
    <source>
        <dbReference type="ARBA" id="ARBA00010838"/>
    </source>
</evidence>
<keyword evidence="3" id="KW-0326">Glycosidase</keyword>
<dbReference type="PANTHER" id="PTHR10353:SF122">
    <property type="entry name" value="6-PHOSPHO-BETA-GLUCOSIDASE ASCB-RELATED"/>
    <property type="match status" value="1"/>
</dbReference>
<gene>
    <name evidence="6" type="primary">bglA</name>
    <name evidence="6" type="ORF">ELUMI_v1c05820</name>
</gene>
<evidence type="ECO:0000256" key="5">
    <source>
        <dbReference type="RuleBase" id="RU003690"/>
    </source>
</evidence>
<dbReference type="Gene3D" id="3.20.20.80">
    <property type="entry name" value="Glycosidases"/>
    <property type="match status" value="1"/>
</dbReference>
<organism evidence="6 7">
    <name type="scientific">Williamsoniiplasma luminosum</name>
    <dbReference type="NCBI Taxonomy" id="214888"/>
    <lineage>
        <taxon>Bacteria</taxon>
        <taxon>Bacillati</taxon>
        <taxon>Mycoplasmatota</taxon>
        <taxon>Mollicutes</taxon>
        <taxon>Entomoplasmatales</taxon>
        <taxon>Williamsoniiplasma</taxon>
    </lineage>
</organism>
<proteinExistence type="inferred from homology"/>
<dbReference type="OrthoDB" id="391810at2"/>
<comment type="similarity">
    <text evidence="1 5">Belongs to the glycosyl hydrolase 1 family.</text>
</comment>
<protein>
    <submittedName>
        <fullName evidence="6">6-phospho-beta-glucosidase</fullName>
    </submittedName>
</protein>
<evidence type="ECO:0000256" key="3">
    <source>
        <dbReference type="ARBA" id="ARBA00023295"/>
    </source>
</evidence>
<feature type="active site" description="Nucleophile" evidence="4">
    <location>
        <position position="384"/>
    </location>
</feature>
<keyword evidence="2" id="KW-0378">Hydrolase</keyword>
<dbReference type="EMBL" id="CP024963">
    <property type="protein sequence ID" value="ATZ17304.1"/>
    <property type="molecule type" value="Genomic_DNA"/>
</dbReference>
<evidence type="ECO:0000313" key="7">
    <source>
        <dbReference type="Proteomes" id="UP000232063"/>
    </source>
</evidence>